<dbReference type="GO" id="GO:0000981">
    <property type="term" value="F:DNA-binding transcription factor activity, RNA polymerase II-specific"/>
    <property type="evidence" value="ECO:0007669"/>
    <property type="project" value="UniProtKB-ARBA"/>
</dbReference>
<feature type="region of interest" description="Disordered" evidence="27">
    <location>
        <begin position="96"/>
        <end position="120"/>
    </location>
</feature>
<evidence type="ECO:0000313" key="34">
    <source>
        <dbReference type="EnsemblFungi" id="MVLG_00860T0"/>
    </source>
</evidence>
<dbReference type="SMART" id="SM00490">
    <property type="entry name" value="HELICc"/>
    <property type="match status" value="1"/>
</dbReference>
<feature type="domain" description="DBINO" evidence="32">
    <location>
        <begin position="413"/>
        <end position="537"/>
    </location>
</feature>
<dbReference type="InterPro" id="IPR000330">
    <property type="entry name" value="SNF2_N"/>
</dbReference>
<dbReference type="PANTHER" id="PTHR45685:SF2">
    <property type="entry name" value="CHROMATIN-REMODELING ATPASE INO80"/>
    <property type="match status" value="1"/>
</dbReference>
<dbReference type="CDD" id="cd18793">
    <property type="entry name" value="SF2_C_SNF"/>
    <property type="match status" value="1"/>
</dbReference>
<feature type="domain" description="C2H2-type" evidence="29">
    <location>
        <begin position="2092"/>
        <end position="2121"/>
    </location>
</feature>
<sequence length="2312" mass="255574">MSLSRLLNNNPSGSSSAAMNGVSAHAPAAVASGSASTESTTRKRSRASRASVSFHDDLDGDEEGSSARRSSRRSIQPKRYIDDIYADIEDVADTSFDLNSSRNGAEAVAPPEADEDSDSDSETLLRATAHIWREPLQAYLDRIHAERQQLEQDWIANEASRHFATAARIASFTERRIDEMRARKEAKLLEREQELQAAARLAEQERQRIEFEAERNAIKEREKEDRLRKQREAAKRKRDEDREKKGKAEEARKIRSEKDREARRLEFERWEALTPEQRAEEEKLYGERFKFDRDEMLNRFDLDQYGKGARKKKRLENDDPSGLGYEDGDLEEDVDELAEGAHGSSRGANGASSHDMLRQSSSHLMHSPTSSRAGSNAPGYASDDVDHESARDLNSSPVKAKKTRSAEELERKLWIHIAKRDIPKVSKIQQQSSQSRQFFAKRVGSIVAREARRAATRTKTVKDVQVRAKRVVREMMLFMKGNEKRERESRKKAEKEALDKAKKEEEMREAKRQARKLNFLITQTELYSHFIGNKIKTSEAEESEDTASDAKIAAPAESNPSVIAALAKPAASNGALKDLNFDVDDEANVAEHARRGAQAAVDAAKNAASAFDAAAGQAKPANGAEGLSFDDSDDLNFQNPTMTGAAIVTQPRILTCTLKEYQLKGLNWLANLYEQGINGILADEMGLGKTVQSISLMAYLAEVHDIWGPFLVIAPASTLHNWQQEITRFVPALKALPYWGNTKDRAILRKFWNRKSLRYDKDAPFHILVTSYQLVVQDEQYFRGVKWQYMVLDEAQAIKSSSSTRWKTLLSFKCRNRLLLTGTPIQNSMHELWALLHFIMPSLFDSHDEFSEWFSKDIEGNAENKGAMNEHQLRRLHMILKPFMLRRIKKNVQNELGDKIEIDVYCDLTPRQKAMYRTLREHISITDLVSRATSLNDDDSVKRLMNLIMQFRKVCNHPELFERADVTAPFAFANFPVTSNLVRDPEMLEVAYATRSVIEYAIPKLLYRDGGLLNVPGQNSRAGSDSLHLDRLLNIWSPDYIQHSLRQGESTFAFAQSLGFSPSELSKVALAHDVIRIGLALENEATKSVRGDYDAISLEGEAPAPFSLVIPNKTTSLLSNISWREGGLVPLAEVEQEHRVHSRLAKPDARFYMDKVVAPSIDAVCSDRSFAYDQERQRFDPLFSAAIYGLPGSSQNTRTDIQSFESALPGLPAQGVLGASSPAQLPFPPMQVPQLHKLILDSGKLAKLDSLLAELKTGDHRVLLYFQMTRMIDLMEEYLAFRQYKYLRLDGSSTISERRDMVMDWQTKPELFIFLLSTRAGGLGINLTAADTVIFYDSDWNPSNDAQAMDRAHRLGQTKQVTVYRLITKDTVDERIVQLARNKKLVQDAVVQSSSGLGPTDSGAKTNEVVSLLLDDQELEESIRNAEIKRKKAEEKAKEDGHRGVRMREEAKRQKKAAALAAANKPSRWDAEDDEEDAFGFFAANKAVVADDEDGMTSMVATPGESGADSVNPTKTKGKGGRKSTGEAGASKAKRRASKVAGSDPFLFGIVRGGMGHHHDHNPHAGAAQGAAGGAGGAGAIATTSRIGLIDCTSCEGLIHSILPLGCLGHDSQHHNAHPLPHGYPAPISANSTSSAGHLTHPSQLGVGVVCCEQPACFPPPSLPQQNRRLLGFPLTSSASSSVSAATSSSECDATCLEGPGTPWSSTSASSSSLLFDKCDQCQADPTAASSSANSLLIKSFLSAHHLDCCSSLLAPPPPTPTSNLASYSCCSFDDCFGISTTASITPTSDCPDCFTPLDQQPQNQQHHQLNQDASNSSFLAELMKGLDEQAIQEILHCCCCAPEIEQNPAAWDVSHHDSHRHANVEPSRALLELSSAANQDHPSHEHNHQQHEHEHPHQPGPATRYDCGWRECKASFDSYALLVVHVNTLHLAPPSIATLSAPTAPPSSVLRPEVRAHRHATHSSHPYNHFASNLTLAHESAVKEESVSAPGPHACRWKGCSATFPSSAELMSHLSLVHVGSGKSSYSCEWEGCSRSNQEGGRQFSQRQKVIRHLQTHAQDKPFACDLCDRKFSEALSLAQHKRTHTGERPYECTWERCDKAFASASALTIHMRTHTGDRPFVCDFPGCKAAFAESSNLAKHARTHRGERSHQCPECDKTFLRSDQLARHMKIHEREAAGQISAGSGSGETSAQVAALSTTPTSVDEAYYVPNLISNNNSLYYVKSTSASISGATAGVLGLTNTFGFLFYLVTSTLIGSLFLLTKGTAEGKGYFPGDRVSAWRTVVLSGLLEHVFPYILFWTLFYALVHIYD</sequence>
<evidence type="ECO:0000256" key="27">
    <source>
        <dbReference type="SAM" id="MobiDB-lite"/>
    </source>
</evidence>
<feature type="compositionally biased region" description="Low complexity" evidence="27">
    <location>
        <begin position="21"/>
        <end position="39"/>
    </location>
</feature>
<dbReference type="SUPFAM" id="SSF57667">
    <property type="entry name" value="beta-beta-alpha zinc fingers"/>
    <property type="match status" value="4"/>
</dbReference>
<feature type="region of interest" description="Disordered" evidence="27">
    <location>
        <begin position="221"/>
        <end position="287"/>
    </location>
</feature>
<dbReference type="GO" id="GO:0006351">
    <property type="term" value="P:DNA-templated transcription"/>
    <property type="evidence" value="ECO:0007669"/>
    <property type="project" value="InterPro"/>
</dbReference>
<evidence type="ECO:0000256" key="23">
    <source>
        <dbReference type="ARBA" id="ARBA00023242"/>
    </source>
</evidence>
<dbReference type="FunFam" id="3.30.160.60:FF:001840">
    <property type="entry name" value="Paternally-expressed gene 3 protein"/>
    <property type="match status" value="1"/>
</dbReference>
<evidence type="ECO:0000256" key="11">
    <source>
        <dbReference type="ARBA" id="ARBA00022771"/>
    </source>
</evidence>
<evidence type="ECO:0000256" key="28">
    <source>
        <dbReference type="SAM" id="Phobius"/>
    </source>
</evidence>
<evidence type="ECO:0000256" key="25">
    <source>
        <dbReference type="PROSITE-ProRule" id="PRU00042"/>
    </source>
</evidence>
<evidence type="ECO:0000256" key="19">
    <source>
        <dbReference type="ARBA" id="ARBA00023136"/>
    </source>
</evidence>
<comment type="similarity">
    <text evidence="4">Belongs to the EMC6 family.</text>
</comment>
<feature type="region of interest" description="Disordered" evidence="27">
    <location>
        <begin position="1430"/>
        <end position="1472"/>
    </location>
</feature>
<reference evidence="34" key="4">
    <citation type="submission" date="2015-06" db="UniProtKB">
        <authorList>
            <consortium name="EnsemblFungi"/>
        </authorList>
    </citation>
    <scope>IDENTIFICATION</scope>
</reference>
<evidence type="ECO:0000256" key="12">
    <source>
        <dbReference type="ARBA" id="ARBA00022801"/>
    </source>
</evidence>
<evidence type="ECO:0000256" key="22">
    <source>
        <dbReference type="ARBA" id="ARBA00023204"/>
    </source>
</evidence>
<dbReference type="GO" id="GO:0016887">
    <property type="term" value="F:ATP hydrolysis activity"/>
    <property type="evidence" value="ECO:0007669"/>
    <property type="project" value="TreeGrafter"/>
</dbReference>
<reference evidence="33" key="2">
    <citation type="submission" date="2010-11" db="EMBL/GenBank/DDBJ databases">
        <authorList>
            <consortium name="The Broad Institute Genome Sequencing Platform"/>
            <person name="Earl A."/>
            <person name="Ward D."/>
            <person name="Feldgarden M."/>
            <person name="Gevers D."/>
            <person name="Butler R."/>
            <person name="Young S.K."/>
            <person name="Zeng Q."/>
            <person name="Gargeya S."/>
            <person name="Fitzgerald M."/>
            <person name="Haas B."/>
            <person name="Abouelleil A."/>
            <person name="Alvarado L."/>
            <person name="Arachchi H.M."/>
            <person name="Berlin A."/>
            <person name="Brown A."/>
            <person name="Chapman S.B."/>
            <person name="Chen Z."/>
            <person name="Dunbar C."/>
            <person name="Freedman E."/>
            <person name="Gearin G."/>
            <person name="Gellesch M."/>
            <person name="Goldberg J."/>
            <person name="Griggs A."/>
            <person name="Gujja S."/>
            <person name="Heilman E."/>
            <person name="Heiman D."/>
            <person name="Howarth C."/>
            <person name="Larson L."/>
            <person name="Lui A."/>
            <person name="MacDonald P.J.P."/>
            <person name="Mehta T."/>
            <person name="Montmayeur A."/>
            <person name="Murphy C."/>
            <person name="Neiman D."/>
            <person name="Pearson M."/>
            <person name="Priest M."/>
            <person name="Roberts A."/>
            <person name="Saif S."/>
            <person name="Shea T."/>
            <person name="Shenoy N."/>
            <person name="Sisk P."/>
            <person name="Stolte C."/>
            <person name="Sykes S."/>
            <person name="White J."/>
            <person name="Yandava C."/>
            <person name="Wortman J."/>
            <person name="Nusbaum C."/>
            <person name="Birren B."/>
        </authorList>
    </citation>
    <scope>NUCLEOTIDE SEQUENCE</scope>
    <source>
        <strain evidence="33">P1A1 Lamole</strain>
    </source>
</reference>
<keyword evidence="19 28" id="KW-0472">Membrane</keyword>
<dbReference type="GO" id="GO:0006281">
    <property type="term" value="P:DNA repair"/>
    <property type="evidence" value="ECO:0007669"/>
    <property type="project" value="UniProtKB-UniRule"/>
</dbReference>
<dbReference type="EC" id="3.6.4.-" evidence="26"/>
<dbReference type="PROSITE" id="PS51192">
    <property type="entry name" value="HELICASE_ATP_BIND_1"/>
    <property type="match status" value="1"/>
</dbReference>
<keyword evidence="22 26" id="KW-0234">DNA repair</keyword>
<keyword evidence="8" id="KW-0677">Repeat</keyword>
<feature type="compositionally biased region" description="Basic and acidic residues" evidence="27">
    <location>
        <begin position="1430"/>
        <end position="1452"/>
    </location>
</feature>
<dbReference type="EMBL" id="GL541646">
    <property type="protein sequence ID" value="KDE09147.1"/>
    <property type="molecule type" value="Genomic_DNA"/>
</dbReference>
<dbReference type="FunFam" id="3.30.160.60:FF:000125">
    <property type="entry name" value="Putative zinc finger protein 143"/>
    <property type="match status" value="2"/>
</dbReference>
<dbReference type="InterPro" id="IPR020838">
    <property type="entry name" value="DBINO"/>
</dbReference>
<evidence type="ECO:0000259" key="31">
    <source>
        <dbReference type="PROSITE" id="PS51194"/>
    </source>
</evidence>
<dbReference type="GO" id="GO:0000978">
    <property type="term" value="F:RNA polymerase II cis-regulatory region sequence-specific DNA binding"/>
    <property type="evidence" value="ECO:0007669"/>
    <property type="project" value="UniProtKB-ARBA"/>
</dbReference>
<evidence type="ECO:0000256" key="18">
    <source>
        <dbReference type="ARBA" id="ARBA00023125"/>
    </source>
</evidence>
<name>U5H0C5_USTV1</name>
<feature type="compositionally biased region" description="Polar residues" evidence="27">
    <location>
        <begin position="1"/>
        <end position="18"/>
    </location>
</feature>
<dbReference type="InterPro" id="IPR036236">
    <property type="entry name" value="Znf_C2H2_sf"/>
</dbReference>
<dbReference type="PANTHER" id="PTHR45685">
    <property type="entry name" value="HELICASE SRCAP-RELATED"/>
    <property type="match status" value="1"/>
</dbReference>
<feature type="compositionally biased region" description="Low complexity" evidence="27">
    <location>
        <begin position="360"/>
        <end position="371"/>
    </location>
</feature>
<keyword evidence="6 28" id="KW-0812">Transmembrane</keyword>
<dbReference type="Gene3D" id="3.40.50.300">
    <property type="entry name" value="P-loop containing nucleotide triphosphate hydrolases"/>
    <property type="match status" value="2"/>
</dbReference>
<keyword evidence="11 25" id="KW-0863">Zinc-finger</keyword>
<evidence type="ECO:0000256" key="21">
    <source>
        <dbReference type="ARBA" id="ARBA00023163"/>
    </source>
</evidence>
<dbReference type="HOGENOM" id="CLU_000315_20_4_1"/>
<organism evidence="33">
    <name type="scientific">Microbotryum lychnidis-dioicae (strain p1A1 Lamole / MvSl-1064)</name>
    <name type="common">Anther smut fungus</name>
    <dbReference type="NCBI Taxonomy" id="683840"/>
    <lineage>
        <taxon>Eukaryota</taxon>
        <taxon>Fungi</taxon>
        <taxon>Dikarya</taxon>
        <taxon>Basidiomycota</taxon>
        <taxon>Pucciniomycotina</taxon>
        <taxon>Microbotryomycetes</taxon>
        <taxon>Microbotryales</taxon>
        <taxon>Microbotryaceae</taxon>
        <taxon>Microbotryum</taxon>
    </lineage>
</organism>
<dbReference type="CDD" id="cd18002">
    <property type="entry name" value="DEXQc_INO80"/>
    <property type="match status" value="1"/>
</dbReference>
<dbReference type="InterPro" id="IPR027417">
    <property type="entry name" value="P-loop_NTPase"/>
</dbReference>
<keyword evidence="20" id="KW-0010">Activator</keyword>
<dbReference type="PROSITE" id="PS00028">
    <property type="entry name" value="ZINC_FINGER_C2H2_1"/>
    <property type="match status" value="6"/>
</dbReference>
<evidence type="ECO:0000256" key="3">
    <source>
        <dbReference type="ARBA" id="ARBA00007025"/>
    </source>
</evidence>
<gene>
    <name evidence="33" type="ORF">MVLG_00860</name>
</gene>
<dbReference type="FunFam" id="3.40.50.10810:FF:000022">
    <property type="entry name" value="Blast:Putative DNA helicase Ino80"/>
    <property type="match status" value="1"/>
</dbReference>
<keyword evidence="18 26" id="KW-0238">DNA-binding</keyword>
<keyword evidence="23" id="KW-0539">Nucleus</keyword>
<reference evidence="35" key="1">
    <citation type="submission" date="2010-11" db="EMBL/GenBank/DDBJ databases">
        <title>The genome sequence of Microbotryum violaceum strain p1A1 Lamole.</title>
        <authorList>
            <person name="Cuomo C."/>
            <person name="Perlin M."/>
            <person name="Young S.K."/>
            <person name="Zeng Q."/>
            <person name="Gargeya S."/>
            <person name="Alvarado L."/>
            <person name="Berlin A."/>
            <person name="Chapman S.B."/>
            <person name="Chen Z."/>
            <person name="Freedman E."/>
            <person name="Gellesch M."/>
            <person name="Goldberg J."/>
            <person name="Griggs A."/>
            <person name="Gujja S."/>
            <person name="Heilman E."/>
            <person name="Heiman D."/>
            <person name="Howarth C."/>
            <person name="Mehta T."/>
            <person name="Neiman D."/>
            <person name="Pearson M."/>
            <person name="Roberts A."/>
            <person name="Saif S."/>
            <person name="Shea T."/>
            <person name="Shenoy N."/>
            <person name="Sisk P."/>
            <person name="Stolte C."/>
            <person name="Sykes S."/>
            <person name="White J."/>
            <person name="Yandava C."/>
            <person name="Haas B."/>
            <person name="Nusbaum C."/>
            <person name="Birren B."/>
        </authorList>
    </citation>
    <scope>NUCLEOTIDE SEQUENCE [LARGE SCALE GENOMIC DNA]</scope>
    <source>
        <strain evidence="35">p1A1 Lamole</strain>
    </source>
</reference>
<evidence type="ECO:0000256" key="17">
    <source>
        <dbReference type="ARBA" id="ARBA00023015"/>
    </source>
</evidence>
<evidence type="ECO:0000256" key="14">
    <source>
        <dbReference type="ARBA" id="ARBA00022833"/>
    </source>
</evidence>
<comment type="catalytic activity">
    <reaction evidence="24 26">
        <text>ATP + H2O = ADP + phosphate + H(+)</text>
        <dbReference type="Rhea" id="RHEA:13065"/>
        <dbReference type="ChEBI" id="CHEBI:15377"/>
        <dbReference type="ChEBI" id="CHEBI:15378"/>
        <dbReference type="ChEBI" id="CHEBI:30616"/>
        <dbReference type="ChEBI" id="CHEBI:43474"/>
        <dbReference type="ChEBI" id="CHEBI:456216"/>
    </reaction>
</comment>
<reference evidence="33 35" key="3">
    <citation type="journal article" date="2015" name="BMC Genomics">
        <title>Sex and parasites: genomic and transcriptomic analysis of Microbotryum lychnidis-dioicae, the biotrophic and plant-castrating anther smut fungus.</title>
        <authorList>
            <person name="Perlin M.H."/>
            <person name="Amselem J."/>
            <person name="Fontanillas E."/>
            <person name="Toh S.S."/>
            <person name="Chen Z."/>
            <person name="Goldberg J."/>
            <person name="Duplessis S."/>
            <person name="Henrissat B."/>
            <person name="Young S."/>
            <person name="Zeng Q."/>
            <person name="Aguileta G."/>
            <person name="Petit E."/>
            <person name="Badouin H."/>
            <person name="Andrews J."/>
            <person name="Razeeq D."/>
            <person name="Gabaldon T."/>
            <person name="Quesneville H."/>
            <person name="Giraud T."/>
            <person name="Hood M.E."/>
            <person name="Schultz D.J."/>
            <person name="Cuomo C.A."/>
        </authorList>
    </citation>
    <scope>NUCLEOTIDE SEQUENCE [LARGE SCALE GENOMIC DNA]</scope>
    <source>
        <strain evidence="35">p1A1 Lamole</strain>
        <strain evidence="33">P1A1 Lamole</strain>
    </source>
</reference>
<keyword evidence="35" id="KW-1185">Reference proteome</keyword>
<feature type="compositionally biased region" description="Basic and acidic residues" evidence="27">
    <location>
        <begin position="1882"/>
        <end position="1898"/>
    </location>
</feature>
<feature type="domain" description="C2H2-type" evidence="29">
    <location>
        <begin position="1994"/>
        <end position="2024"/>
    </location>
</feature>
<dbReference type="SUPFAM" id="SSF52540">
    <property type="entry name" value="P-loop containing nucleoside triphosphate hydrolases"/>
    <property type="match status" value="2"/>
</dbReference>
<keyword evidence="15 26" id="KW-0067">ATP-binding</keyword>
<dbReference type="OrthoDB" id="2536573at2759"/>
<evidence type="ECO:0000259" key="32">
    <source>
        <dbReference type="PROSITE" id="PS51413"/>
    </source>
</evidence>
<comment type="function">
    <text evidence="26">ATPase component of the INO80 complex which remodels chromatin by shifting nucleosomes and is involved in DNA repair.</text>
</comment>
<feature type="region of interest" description="Disordered" evidence="27">
    <location>
        <begin position="300"/>
        <end position="407"/>
    </location>
</feature>
<feature type="domain" description="Helicase ATP-binding" evidence="30">
    <location>
        <begin position="670"/>
        <end position="842"/>
    </location>
</feature>
<keyword evidence="21" id="KW-0804">Transcription</keyword>
<feature type="compositionally biased region" description="Acidic residues" evidence="27">
    <location>
        <begin position="326"/>
        <end position="338"/>
    </location>
</feature>
<evidence type="ECO:0000313" key="33">
    <source>
        <dbReference type="EMBL" id="KDE09147.1"/>
    </source>
</evidence>
<evidence type="ECO:0000313" key="35">
    <source>
        <dbReference type="Proteomes" id="UP000017200"/>
    </source>
</evidence>
<comment type="domain">
    <text evidence="26">The DBINO region is involved in binding to DNA.</text>
</comment>
<dbReference type="FunFam" id="3.30.160.60:FF:000624">
    <property type="entry name" value="zinc finger protein 697"/>
    <property type="match status" value="1"/>
</dbReference>
<feature type="domain" description="C2H2-type" evidence="29">
    <location>
        <begin position="2152"/>
        <end position="2179"/>
    </location>
</feature>
<dbReference type="InterPro" id="IPR001650">
    <property type="entry name" value="Helicase_C-like"/>
</dbReference>
<dbReference type="GO" id="GO:0005789">
    <property type="term" value="C:endoplasmic reticulum membrane"/>
    <property type="evidence" value="ECO:0007669"/>
    <property type="project" value="UniProtKB-SubCell"/>
</dbReference>
<feature type="region of interest" description="Disordered" evidence="27">
    <location>
        <begin position="1876"/>
        <end position="1903"/>
    </location>
</feature>
<dbReference type="Pfam" id="PF07019">
    <property type="entry name" value="EMC6"/>
    <property type="match status" value="1"/>
</dbReference>
<feature type="domain" description="Helicase C-terminal" evidence="31">
    <location>
        <begin position="1247"/>
        <end position="1398"/>
    </location>
</feature>
<evidence type="ECO:0000259" key="29">
    <source>
        <dbReference type="PROSITE" id="PS50157"/>
    </source>
</evidence>
<dbReference type="Gene3D" id="3.40.50.10810">
    <property type="entry name" value="Tandem AAA-ATPase domain"/>
    <property type="match status" value="1"/>
</dbReference>
<evidence type="ECO:0000256" key="16">
    <source>
        <dbReference type="ARBA" id="ARBA00022989"/>
    </source>
</evidence>
<evidence type="ECO:0000256" key="13">
    <source>
        <dbReference type="ARBA" id="ARBA00022824"/>
    </source>
</evidence>
<feature type="domain" description="C2H2-type" evidence="29">
    <location>
        <begin position="2027"/>
        <end position="2063"/>
    </location>
</feature>
<dbReference type="Pfam" id="PF00096">
    <property type="entry name" value="zf-C2H2"/>
    <property type="match status" value="2"/>
</dbReference>
<feature type="region of interest" description="Disordered" evidence="27">
    <location>
        <begin position="1497"/>
        <end position="1538"/>
    </location>
</feature>
<evidence type="ECO:0000259" key="30">
    <source>
        <dbReference type="PROSITE" id="PS51192"/>
    </source>
</evidence>
<feature type="region of interest" description="Disordered" evidence="27">
    <location>
        <begin position="1"/>
        <end position="74"/>
    </location>
</feature>
<evidence type="ECO:0000256" key="1">
    <source>
        <dbReference type="ARBA" id="ARBA00004123"/>
    </source>
</evidence>
<dbReference type="InterPro" id="IPR014001">
    <property type="entry name" value="Helicase_ATP-bd"/>
</dbReference>
<dbReference type="InterPro" id="IPR031047">
    <property type="entry name" value="DEXQc_INO80"/>
</dbReference>
<dbReference type="GO" id="GO:0005524">
    <property type="term" value="F:ATP binding"/>
    <property type="evidence" value="ECO:0007669"/>
    <property type="project" value="UniProtKB-UniRule"/>
</dbReference>
<keyword evidence="10 26" id="KW-0227">DNA damage</keyword>
<dbReference type="Pfam" id="PF13892">
    <property type="entry name" value="DBINO"/>
    <property type="match status" value="1"/>
</dbReference>
<evidence type="ECO:0000256" key="2">
    <source>
        <dbReference type="ARBA" id="ARBA00004477"/>
    </source>
</evidence>
<evidence type="ECO:0000256" key="20">
    <source>
        <dbReference type="ARBA" id="ARBA00023159"/>
    </source>
</evidence>
<evidence type="ECO:0000256" key="15">
    <source>
        <dbReference type="ARBA" id="ARBA00022840"/>
    </source>
</evidence>
<dbReference type="InParanoid" id="U5H0C5"/>
<dbReference type="GO" id="GO:0008270">
    <property type="term" value="F:zinc ion binding"/>
    <property type="evidence" value="ECO:0007669"/>
    <property type="project" value="UniProtKB-KW"/>
</dbReference>
<feature type="transmembrane region" description="Helical" evidence="28">
    <location>
        <begin position="2285"/>
        <end position="2308"/>
    </location>
</feature>
<evidence type="ECO:0000256" key="9">
    <source>
        <dbReference type="ARBA" id="ARBA00022741"/>
    </source>
</evidence>
<evidence type="ECO:0000256" key="24">
    <source>
        <dbReference type="ARBA" id="ARBA00049360"/>
    </source>
</evidence>
<evidence type="ECO:0000256" key="10">
    <source>
        <dbReference type="ARBA" id="ARBA00022763"/>
    </source>
</evidence>
<dbReference type="InterPro" id="IPR029008">
    <property type="entry name" value="EMC6-like"/>
</dbReference>
<dbReference type="STRING" id="683840.U5H0C5"/>
<evidence type="ECO:0000256" key="4">
    <source>
        <dbReference type="ARBA" id="ARBA00009436"/>
    </source>
</evidence>
<comment type="similarity">
    <text evidence="3 26">Belongs to the SNF2/RAD54 helicase family.</text>
</comment>
<accession>U5H0C5</accession>
<dbReference type="GO" id="GO:0031011">
    <property type="term" value="C:Ino80 complex"/>
    <property type="evidence" value="ECO:0007669"/>
    <property type="project" value="UniProtKB-UniRule"/>
</dbReference>
<dbReference type="InterPro" id="IPR049730">
    <property type="entry name" value="SNF2/RAD54-like_C"/>
</dbReference>
<comment type="subcellular location">
    <subcellularLocation>
        <location evidence="2">Endoplasmic reticulum membrane</location>
        <topology evidence="2">Multi-pass membrane protein</topology>
    </subcellularLocation>
    <subcellularLocation>
        <location evidence="1 26">Nucleus</location>
    </subcellularLocation>
</comment>
<dbReference type="InterPro" id="IPR050520">
    <property type="entry name" value="INO80/SWR1_helicase"/>
</dbReference>
<keyword evidence="7" id="KW-0479">Metal-binding</keyword>
<dbReference type="EMBL" id="AEIJ01000075">
    <property type="status" value="NOT_ANNOTATED_CDS"/>
    <property type="molecule type" value="Genomic_DNA"/>
</dbReference>
<dbReference type="Gene3D" id="3.30.160.60">
    <property type="entry name" value="Classic Zinc Finger"/>
    <property type="match status" value="6"/>
</dbReference>
<dbReference type="PROSITE" id="PS51194">
    <property type="entry name" value="HELICASE_CTER"/>
    <property type="match status" value="1"/>
</dbReference>
<dbReference type="Proteomes" id="UP000017200">
    <property type="component" value="Unassembled WGS sequence"/>
</dbReference>
<keyword evidence="14" id="KW-0862">Zinc</keyword>
<feature type="domain" description="C2H2-type" evidence="29">
    <location>
        <begin position="2064"/>
        <end position="2091"/>
    </location>
</feature>
<feature type="transmembrane region" description="Helical" evidence="28">
    <location>
        <begin position="2245"/>
        <end position="2264"/>
    </location>
</feature>
<proteinExistence type="inferred from homology"/>
<dbReference type="InterPro" id="IPR038718">
    <property type="entry name" value="SNF2-like_sf"/>
</dbReference>
<dbReference type="Pfam" id="PF00176">
    <property type="entry name" value="SNF2-rel_dom"/>
    <property type="match status" value="1"/>
</dbReference>
<dbReference type="InterPro" id="IPR013087">
    <property type="entry name" value="Znf_C2H2_type"/>
</dbReference>
<dbReference type="PROSITE" id="PS50157">
    <property type="entry name" value="ZINC_FINGER_C2H2_2"/>
    <property type="match status" value="7"/>
</dbReference>
<keyword evidence="12 26" id="KW-0378">Hydrolase</keyword>
<dbReference type="EnsemblFungi" id="MVLG_00860T0">
    <property type="protein sequence ID" value="MVLG_00860T0"/>
    <property type="gene ID" value="MVLG_00860"/>
</dbReference>
<feature type="region of interest" description="Disordered" evidence="27">
    <location>
        <begin position="482"/>
        <end position="509"/>
    </location>
</feature>
<evidence type="ECO:0000256" key="26">
    <source>
        <dbReference type="RuleBase" id="RU368001"/>
    </source>
</evidence>
<keyword evidence="9" id="KW-0547">Nucleotide-binding</keyword>
<feature type="domain" description="C2H2-type" evidence="29">
    <location>
        <begin position="2122"/>
        <end position="2151"/>
    </location>
</feature>
<feature type="domain" description="C2H2-type" evidence="29">
    <location>
        <begin position="1906"/>
        <end position="1936"/>
    </location>
</feature>
<evidence type="ECO:0000256" key="7">
    <source>
        <dbReference type="ARBA" id="ARBA00022723"/>
    </source>
</evidence>
<keyword evidence="16 28" id="KW-1133">Transmembrane helix</keyword>
<evidence type="ECO:0000256" key="6">
    <source>
        <dbReference type="ARBA" id="ARBA00022692"/>
    </source>
</evidence>
<evidence type="ECO:0000256" key="8">
    <source>
        <dbReference type="ARBA" id="ARBA00022737"/>
    </source>
</evidence>
<dbReference type="GO" id="GO:0042393">
    <property type="term" value="F:histone binding"/>
    <property type="evidence" value="ECO:0007669"/>
    <property type="project" value="TreeGrafter"/>
</dbReference>
<dbReference type="PROSITE" id="PS51413">
    <property type="entry name" value="DBINO"/>
    <property type="match status" value="1"/>
</dbReference>
<dbReference type="SMART" id="SM00355">
    <property type="entry name" value="ZnF_C2H2"/>
    <property type="match status" value="7"/>
</dbReference>
<evidence type="ECO:0000256" key="5">
    <source>
        <dbReference type="ARBA" id="ARBA00019805"/>
    </source>
</evidence>
<keyword evidence="13" id="KW-0256">Endoplasmic reticulum</keyword>
<keyword evidence="17" id="KW-0805">Transcription regulation</keyword>
<protein>
    <recommendedName>
        <fullName evidence="5 26">Chromatin-remodeling ATPase INO80</fullName>
        <ecNumber evidence="26">3.6.4.-</ecNumber>
    </recommendedName>
</protein>
<dbReference type="GO" id="GO:0140658">
    <property type="term" value="F:ATP-dependent chromatin remodeler activity"/>
    <property type="evidence" value="ECO:0007669"/>
    <property type="project" value="InterPro"/>
</dbReference>
<dbReference type="Pfam" id="PF00271">
    <property type="entry name" value="Helicase_C"/>
    <property type="match status" value="1"/>
</dbReference>
<comment type="subunit">
    <text evidence="26">Component of the INO80 chromatin-remodeling complex.</text>
</comment>
<dbReference type="SMART" id="SM00487">
    <property type="entry name" value="DEXDc"/>
    <property type="match status" value="1"/>
</dbReference>